<name>A0A520MZ09_9GAMM</name>
<sequence>MCFDFGTKKIGICVGETVTGASQLLHIVNNDKNLLLNLKKIFDEWRPDLCIVGIPPKPKDNFNIAVKDFIQNIEKSFKVAVITSNETLSSQLVPKNISANLKDSFSAKIIFEGWFNSRDE</sequence>
<dbReference type="Gene3D" id="3.30.420.140">
    <property type="entry name" value="YqgF/RNase H-like domain"/>
    <property type="match status" value="1"/>
</dbReference>
<organism evidence="1 2">
    <name type="scientific">SAR86 cluster bacterium</name>
    <dbReference type="NCBI Taxonomy" id="2030880"/>
    <lineage>
        <taxon>Bacteria</taxon>
        <taxon>Pseudomonadati</taxon>
        <taxon>Pseudomonadota</taxon>
        <taxon>Gammaproteobacteria</taxon>
        <taxon>SAR86 cluster</taxon>
    </lineage>
</organism>
<dbReference type="InterPro" id="IPR005227">
    <property type="entry name" value="YqgF"/>
</dbReference>
<evidence type="ECO:0000313" key="1">
    <source>
        <dbReference type="EMBL" id="RZO26472.1"/>
    </source>
</evidence>
<dbReference type="AlphaFoldDB" id="A0A520MZ09"/>
<dbReference type="GO" id="GO:0006364">
    <property type="term" value="P:rRNA processing"/>
    <property type="evidence" value="ECO:0007669"/>
    <property type="project" value="InterPro"/>
</dbReference>
<gene>
    <name evidence="1" type="primary">ruvX</name>
    <name evidence="1" type="ORF">EVA92_02950</name>
</gene>
<accession>A0A520MZ09</accession>
<dbReference type="SUPFAM" id="SSF53098">
    <property type="entry name" value="Ribonuclease H-like"/>
    <property type="match status" value="1"/>
</dbReference>
<comment type="caution">
    <text evidence="1">The sequence shown here is derived from an EMBL/GenBank/DDBJ whole genome shotgun (WGS) entry which is preliminary data.</text>
</comment>
<protein>
    <submittedName>
        <fullName evidence="1">Holliday junction resolvase RuvX</fullName>
    </submittedName>
</protein>
<dbReference type="Proteomes" id="UP000315825">
    <property type="component" value="Unassembled WGS sequence"/>
</dbReference>
<reference evidence="1 2" key="1">
    <citation type="submission" date="2019-02" db="EMBL/GenBank/DDBJ databases">
        <title>Prokaryotic population dynamics and viral predation in marine succession experiment using metagenomics: the confinement effect.</title>
        <authorList>
            <person name="Haro-Moreno J.M."/>
            <person name="Rodriguez-Valera F."/>
            <person name="Lopez-Perez M."/>
        </authorList>
    </citation>
    <scope>NUCLEOTIDE SEQUENCE [LARGE SCALE GENOMIC DNA]</scope>
    <source>
        <strain evidence="1">MED-G159</strain>
    </source>
</reference>
<dbReference type="Pfam" id="PF03652">
    <property type="entry name" value="RuvX"/>
    <property type="match status" value="1"/>
</dbReference>
<dbReference type="EMBL" id="SHBE01000004">
    <property type="protein sequence ID" value="RZO26472.1"/>
    <property type="molecule type" value="Genomic_DNA"/>
</dbReference>
<dbReference type="NCBIfam" id="TIGR00250">
    <property type="entry name" value="RNAse_H_YqgF"/>
    <property type="match status" value="1"/>
</dbReference>
<evidence type="ECO:0000313" key="2">
    <source>
        <dbReference type="Proteomes" id="UP000315825"/>
    </source>
</evidence>
<proteinExistence type="predicted"/>
<dbReference type="InterPro" id="IPR037027">
    <property type="entry name" value="YqgF/RNaseH-like_dom_sf"/>
</dbReference>
<dbReference type="InterPro" id="IPR012337">
    <property type="entry name" value="RNaseH-like_sf"/>
</dbReference>